<evidence type="ECO:0000313" key="2">
    <source>
        <dbReference type="EMBL" id="OWK39102.1"/>
    </source>
</evidence>
<protein>
    <submittedName>
        <fullName evidence="2">Mobile element protein</fullName>
    </submittedName>
</protein>
<reference evidence="3" key="1">
    <citation type="submission" date="2017-06" db="EMBL/GenBank/DDBJ databases">
        <title>Genome analysis of Fimbriiglobus ruber SP5, the first member of the order Planctomycetales with confirmed chitinolytic capability.</title>
        <authorList>
            <person name="Ravin N.V."/>
            <person name="Rakitin A.L."/>
            <person name="Ivanova A.A."/>
            <person name="Beletsky A.V."/>
            <person name="Kulichevskaya I.S."/>
            <person name="Mardanov A.V."/>
            <person name="Dedysh S.N."/>
        </authorList>
    </citation>
    <scope>NUCLEOTIDE SEQUENCE [LARGE SCALE GENOMIC DNA]</scope>
    <source>
        <strain evidence="3">SP5</strain>
    </source>
</reference>
<dbReference type="EMBL" id="NIDE01000011">
    <property type="protein sequence ID" value="OWK39102.1"/>
    <property type="molecule type" value="Genomic_DNA"/>
</dbReference>
<feature type="compositionally biased region" description="Basic residues" evidence="1">
    <location>
        <begin position="113"/>
        <end position="126"/>
    </location>
</feature>
<accession>A0A225DC89</accession>
<comment type="caution">
    <text evidence="2">The sequence shown here is derived from an EMBL/GenBank/DDBJ whole genome shotgun (WGS) entry which is preliminary data.</text>
</comment>
<name>A0A225DC89_9BACT</name>
<sequence length="126" mass="13557">MVDLPPVLRHVTHHRRHTLTCPHGQAATTAAPVPDAATGYGPRVQAVAAYLSAAGRLGKRGVRQFFDDVCDIPISLGTVSHLEHQTSQALDARSTRPPSRTPAGTTRTSTRPGGRRPRRRPGCGWP</sequence>
<feature type="compositionally biased region" description="Low complexity" evidence="1">
    <location>
        <begin position="95"/>
        <end position="112"/>
    </location>
</feature>
<organism evidence="2 3">
    <name type="scientific">Fimbriiglobus ruber</name>
    <dbReference type="NCBI Taxonomy" id="1908690"/>
    <lineage>
        <taxon>Bacteria</taxon>
        <taxon>Pseudomonadati</taxon>
        <taxon>Planctomycetota</taxon>
        <taxon>Planctomycetia</taxon>
        <taxon>Gemmatales</taxon>
        <taxon>Gemmataceae</taxon>
        <taxon>Fimbriiglobus</taxon>
    </lineage>
</organism>
<evidence type="ECO:0000313" key="3">
    <source>
        <dbReference type="Proteomes" id="UP000214646"/>
    </source>
</evidence>
<gene>
    <name evidence="2" type="ORF">FRUB_06184</name>
</gene>
<dbReference type="AlphaFoldDB" id="A0A225DC89"/>
<proteinExistence type="predicted"/>
<feature type="region of interest" description="Disordered" evidence="1">
    <location>
        <begin position="84"/>
        <end position="126"/>
    </location>
</feature>
<keyword evidence="3" id="KW-1185">Reference proteome</keyword>
<dbReference type="Proteomes" id="UP000214646">
    <property type="component" value="Unassembled WGS sequence"/>
</dbReference>
<evidence type="ECO:0000256" key="1">
    <source>
        <dbReference type="SAM" id="MobiDB-lite"/>
    </source>
</evidence>